<feature type="domain" description="EamA" evidence="8">
    <location>
        <begin position="11"/>
        <end position="150"/>
    </location>
</feature>
<evidence type="ECO:0000313" key="9">
    <source>
        <dbReference type="EMBL" id="KAK8953277.1"/>
    </source>
</evidence>
<feature type="transmembrane region" description="Helical" evidence="6">
    <location>
        <begin position="245"/>
        <end position="265"/>
    </location>
</feature>
<feature type="transmembrane region" description="Helical" evidence="6">
    <location>
        <begin position="38"/>
        <end position="57"/>
    </location>
</feature>
<evidence type="ECO:0000256" key="1">
    <source>
        <dbReference type="ARBA" id="ARBA00004141"/>
    </source>
</evidence>
<reference evidence="9 10" key="1">
    <citation type="journal article" date="2022" name="Nat. Plants">
        <title>Genomes of leafy and leafless Platanthera orchids illuminate the evolution of mycoheterotrophy.</title>
        <authorList>
            <person name="Li M.H."/>
            <person name="Liu K.W."/>
            <person name="Li Z."/>
            <person name="Lu H.C."/>
            <person name="Ye Q.L."/>
            <person name="Zhang D."/>
            <person name="Wang J.Y."/>
            <person name="Li Y.F."/>
            <person name="Zhong Z.M."/>
            <person name="Liu X."/>
            <person name="Yu X."/>
            <person name="Liu D.K."/>
            <person name="Tu X.D."/>
            <person name="Liu B."/>
            <person name="Hao Y."/>
            <person name="Liao X.Y."/>
            <person name="Jiang Y.T."/>
            <person name="Sun W.H."/>
            <person name="Chen J."/>
            <person name="Chen Y.Q."/>
            <person name="Ai Y."/>
            <person name="Zhai J.W."/>
            <person name="Wu S.S."/>
            <person name="Zhou Z."/>
            <person name="Hsiao Y.Y."/>
            <person name="Wu W.L."/>
            <person name="Chen Y.Y."/>
            <person name="Lin Y.F."/>
            <person name="Hsu J.L."/>
            <person name="Li C.Y."/>
            <person name="Wang Z.W."/>
            <person name="Zhao X."/>
            <person name="Zhong W.Y."/>
            <person name="Ma X.K."/>
            <person name="Ma L."/>
            <person name="Huang J."/>
            <person name="Chen G.Z."/>
            <person name="Huang M.Z."/>
            <person name="Huang L."/>
            <person name="Peng D.H."/>
            <person name="Luo Y.B."/>
            <person name="Zou S.Q."/>
            <person name="Chen S.P."/>
            <person name="Lan S."/>
            <person name="Tsai W.C."/>
            <person name="Van de Peer Y."/>
            <person name="Liu Z.J."/>
        </authorList>
    </citation>
    <scope>NUCLEOTIDE SEQUENCE [LARGE SCALE GENOMIC DNA]</scope>
    <source>
        <strain evidence="9">Lor288</strain>
    </source>
</reference>
<gene>
    <name evidence="9" type="ORF">KSP40_PGU003204</name>
</gene>
<dbReference type="EMBL" id="JBBWWR010000014">
    <property type="protein sequence ID" value="KAK8953277.1"/>
    <property type="molecule type" value="Genomic_DNA"/>
</dbReference>
<dbReference type="InterPro" id="IPR037185">
    <property type="entry name" value="EmrE-like"/>
</dbReference>
<dbReference type="SUPFAM" id="SSF103481">
    <property type="entry name" value="Multidrug resistance efflux transporter EmrE"/>
    <property type="match status" value="2"/>
</dbReference>
<evidence type="ECO:0000259" key="8">
    <source>
        <dbReference type="Pfam" id="PF00892"/>
    </source>
</evidence>
<comment type="subcellular location">
    <subcellularLocation>
        <location evidence="1 6">Membrane</location>
        <topology evidence="1 6">Multi-pass membrane protein</topology>
    </subcellularLocation>
</comment>
<feature type="region of interest" description="Disordered" evidence="7">
    <location>
        <begin position="348"/>
        <end position="368"/>
    </location>
</feature>
<dbReference type="Pfam" id="PF00892">
    <property type="entry name" value="EamA"/>
    <property type="match status" value="2"/>
</dbReference>
<comment type="caution">
    <text evidence="9">The sequence shown here is derived from an EMBL/GenBank/DDBJ whole genome shotgun (WGS) entry which is preliminary data.</text>
</comment>
<feature type="compositionally biased region" description="Low complexity" evidence="7">
    <location>
        <begin position="349"/>
        <end position="368"/>
    </location>
</feature>
<evidence type="ECO:0000256" key="3">
    <source>
        <dbReference type="ARBA" id="ARBA00022692"/>
    </source>
</evidence>
<feature type="transmembrane region" description="Helical" evidence="6">
    <location>
        <begin position="277"/>
        <end position="297"/>
    </location>
</feature>
<accession>A0ABR2LWP6</accession>
<organism evidence="9 10">
    <name type="scientific">Platanthera guangdongensis</name>
    <dbReference type="NCBI Taxonomy" id="2320717"/>
    <lineage>
        <taxon>Eukaryota</taxon>
        <taxon>Viridiplantae</taxon>
        <taxon>Streptophyta</taxon>
        <taxon>Embryophyta</taxon>
        <taxon>Tracheophyta</taxon>
        <taxon>Spermatophyta</taxon>
        <taxon>Magnoliopsida</taxon>
        <taxon>Liliopsida</taxon>
        <taxon>Asparagales</taxon>
        <taxon>Orchidaceae</taxon>
        <taxon>Orchidoideae</taxon>
        <taxon>Orchideae</taxon>
        <taxon>Orchidinae</taxon>
        <taxon>Platanthera</taxon>
    </lineage>
</organism>
<proteinExistence type="inferred from homology"/>
<protein>
    <recommendedName>
        <fullName evidence="6">WAT1-related protein</fullName>
    </recommendedName>
</protein>
<feature type="transmembrane region" description="Helical" evidence="6">
    <location>
        <begin position="7"/>
        <end position="26"/>
    </location>
</feature>
<evidence type="ECO:0000256" key="5">
    <source>
        <dbReference type="ARBA" id="ARBA00023136"/>
    </source>
</evidence>
<feature type="transmembrane region" description="Helical" evidence="6">
    <location>
        <begin position="180"/>
        <end position="200"/>
    </location>
</feature>
<keyword evidence="10" id="KW-1185">Reference proteome</keyword>
<dbReference type="InterPro" id="IPR030184">
    <property type="entry name" value="WAT1-related"/>
</dbReference>
<evidence type="ECO:0000256" key="4">
    <source>
        <dbReference type="ARBA" id="ARBA00022989"/>
    </source>
</evidence>
<name>A0ABR2LWP6_9ASPA</name>
<sequence>MAKLDEYKPLVAIIAAQFISAVMAVFTKAALTEGLRPMVFVVYRQAIAALILFPASILSRRGTVTHLSLGSKGFWLVFLTALIGSFTMNECFYYQGLKLTTSSMTVAIVSLVPALTFVMAASIGLEKVNLNSIRSKGKIFGTIICVGGAIAMGLYKGQQFAGMEISTVTEVNLHFMNDKWFLGFLFLLASIFCWSLWFILQVPICSRFLDPLSVTTWTCFFSAIQSAAATFFLEPDSRVWKITSSFQLLCCLYAATFGTAVNFYLQTWCIAVRGPLFCAMFNPLSTVITTILAYMFLHEALYLGRFSSGQRPRLLQWSGRSTRSVLTTTSSMRWLARGLAPPFTAPYASPSTISSQSRSSTSSVTTAI</sequence>
<feature type="transmembrane region" description="Helical" evidence="6">
    <location>
        <begin position="137"/>
        <end position="155"/>
    </location>
</feature>
<keyword evidence="4 6" id="KW-1133">Transmembrane helix</keyword>
<feature type="transmembrane region" description="Helical" evidence="6">
    <location>
        <begin position="212"/>
        <end position="233"/>
    </location>
</feature>
<dbReference type="InterPro" id="IPR000620">
    <property type="entry name" value="EamA_dom"/>
</dbReference>
<evidence type="ECO:0000313" key="10">
    <source>
        <dbReference type="Proteomes" id="UP001412067"/>
    </source>
</evidence>
<evidence type="ECO:0000256" key="2">
    <source>
        <dbReference type="ARBA" id="ARBA00007635"/>
    </source>
</evidence>
<dbReference type="PANTHER" id="PTHR31218">
    <property type="entry name" value="WAT1-RELATED PROTEIN"/>
    <property type="match status" value="1"/>
</dbReference>
<comment type="similarity">
    <text evidence="2 6">Belongs to the drug/metabolite transporter (DMT) superfamily. Plant drug/metabolite exporter (P-DME) (TC 2.A.7.4) family.</text>
</comment>
<feature type="transmembrane region" description="Helical" evidence="6">
    <location>
        <begin position="106"/>
        <end position="125"/>
    </location>
</feature>
<evidence type="ECO:0000256" key="7">
    <source>
        <dbReference type="SAM" id="MobiDB-lite"/>
    </source>
</evidence>
<feature type="transmembrane region" description="Helical" evidence="6">
    <location>
        <begin position="69"/>
        <end position="86"/>
    </location>
</feature>
<keyword evidence="5 6" id="KW-0472">Membrane</keyword>
<evidence type="ECO:0000256" key="6">
    <source>
        <dbReference type="RuleBase" id="RU363077"/>
    </source>
</evidence>
<dbReference type="Proteomes" id="UP001412067">
    <property type="component" value="Unassembled WGS sequence"/>
</dbReference>
<keyword evidence="3 6" id="KW-0812">Transmembrane</keyword>
<feature type="domain" description="EamA" evidence="8">
    <location>
        <begin position="182"/>
        <end position="303"/>
    </location>
</feature>